<comment type="caution">
    <text evidence="1">The sequence shown here is derived from an EMBL/GenBank/DDBJ whole genome shotgun (WGS) entry which is preliminary data.</text>
</comment>
<sequence>MATVKQSKNYSTNLDATIEILNRDAGVSATLAIRNVIDWINTLSVEGLIPVANQLEQLEDLLSAPERDAVKIADCMDTLSKLTLEAASIEDGAQGDKIRELAYTLQRAAKVIRE</sequence>
<dbReference type="EMBL" id="JASJOS010000010">
    <property type="protein sequence ID" value="MDJ1483141.1"/>
    <property type="molecule type" value="Genomic_DNA"/>
</dbReference>
<evidence type="ECO:0000313" key="2">
    <source>
        <dbReference type="Proteomes" id="UP001241110"/>
    </source>
</evidence>
<dbReference type="AlphaFoldDB" id="A0AAE3QQR2"/>
<reference evidence="1" key="1">
    <citation type="submission" date="2023-05" db="EMBL/GenBank/DDBJ databases">
        <authorList>
            <person name="Zhang X."/>
        </authorList>
    </citation>
    <scope>NUCLEOTIDE SEQUENCE</scope>
    <source>
        <strain evidence="1">YF14B1</strain>
    </source>
</reference>
<gene>
    <name evidence="1" type="ORF">QNI16_21770</name>
</gene>
<name>A0AAE3QQR2_9BACT</name>
<accession>A0AAE3QQR2</accession>
<dbReference type="RefSeq" id="WP_313982737.1">
    <property type="nucleotide sequence ID" value="NZ_JASJOR010000012.1"/>
</dbReference>
<evidence type="ECO:0000313" key="1">
    <source>
        <dbReference type="EMBL" id="MDJ1483141.1"/>
    </source>
</evidence>
<organism evidence="1 2">
    <name type="scientific">Xanthocytophaga flava</name>
    <dbReference type="NCBI Taxonomy" id="3048013"/>
    <lineage>
        <taxon>Bacteria</taxon>
        <taxon>Pseudomonadati</taxon>
        <taxon>Bacteroidota</taxon>
        <taxon>Cytophagia</taxon>
        <taxon>Cytophagales</taxon>
        <taxon>Rhodocytophagaceae</taxon>
        <taxon>Xanthocytophaga</taxon>
    </lineage>
</organism>
<dbReference type="Proteomes" id="UP001241110">
    <property type="component" value="Unassembled WGS sequence"/>
</dbReference>
<protein>
    <submittedName>
        <fullName evidence="1">Uncharacterized protein</fullName>
    </submittedName>
</protein>
<proteinExistence type="predicted"/>